<dbReference type="InterPro" id="IPR001279">
    <property type="entry name" value="Metallo-B-lactamas"/>
</dbReference>
<feature type="domain" description="Metallo-beta-lactamase" evidence="6">
    <location>
        <begin position="12"/>
        <end position="191"/>
    </location>
</feature>
<dbReference type="InterPro" id="IPR051453">
    <property type="entry name" value="MBL_Glyoxalase_II"/>
</dbReference>
<evidence type="ECO:0000313" key="8">
    <source>
        <dbReference type="EMBL" id="MDX5893809.1"/>
    </source>
</evidence>
<proteinExistence type="predicted"/>
<evidence type="ECO:0000256" key="4">
    <source>
        <dbReference type="ARBA" id="ARBA00022833"/>
    </source>
</evidence>
<dbReference type="EMBL" id="JAWXXX010000001">
    <property type="protein sequence ID" value="MDX5893809.1"/>
    <property type="molecule type" value="Genomic_DNA"/>
</dbReference>
<dbReference type="HOGENOM" id="CLU_030571_5_2_11"/>
<accession>A0A023X1Q3</accession>
<feature type="region of interest" description="Disordered" evidence="5">
    <location>
        <begin position="190"/>
        <end position="217"/>
    </location>
</feature>
<dbReference type="PANTHER" id="PTHR46233:SF3">
    <property type="entry name" value="HYDROXYACYLGLUTATHIONE HYDROLASE GLOC"/>
    <property type="match status" value="1"/>
</dbReference>
<protein>
    <submittedName>
        <fullName evidence="8">MBL fold metallo-hydrolase</fullName>
    </submittedName>
    <submittedName>
        <fullName evidence="7">Zn-dependent hydrolase including glyoxylase</fullName>
    </submittedName>
</protein>
<dbReference type="Proteomes" id="UP000025229">
    <property type="component" value="Chromosome"/>
</dbReference>
<sequence length="217" mass="23338">MILEMLTVGPFQENCYLIGDETSGRGVLVDPGDEAARIAMMVERSGLDIEKILLTHAHIDHVGAVVASVEEYSCPVLAHEESEAMLRQLPMQAVMMGMRFGTVPKIDAYIADEEEIPVGSLRLKALYTPGHSPGHLAFYEENEGMVLAGDALFAGSVGRVDLPGGDGPLLLKSITERLLTLPESTVVYPGHGPRTTVARERDTNPFLQGGRSGGNLL</sequence>
<evidence type="ECO:0000256" key="5">
    <source>
        <dbReference type="SAM" id="MobiDB-lite"/>
    </source>
</evidence>
<gene>
    <name evidence="7" type="ORF">RradSPS_1119</name>
    <name evidence="8" type="ORF">SIL72_07170</name>
</gene>
<reference evidence="8" key="2">
    <citation type="submission" date="2023-11" db="EMBL/GenBank/DDBJ databases">
        <title>MicrobeMod: A computational toolkit for identifying prokaryotic methylation and restriction-modification with nanopore sequencing.</title>
        <authorList>
            <person name="Crits-Christoph A."/>
            <person name="Kang S.C."/>
            <person name="Lee H."/>
            <person name="Ostrov N."/>
        </authorList>
    </citation>
    <scope>NUCLEOTIDE SEQUENCE</scope>
    <source>
        <strain evidence="8">ATCC 51242</strain>
    </source>
</reference>
<dbReference type="PATRIC" id="fig|42256.3.peg.1133"/>
<dbReference type="AlphaFoldDB" id="A0A023X1Q3"/>
<dbReference type="GO" id="GO:0016787">
    <property type="term" value="F:hydrolase activity"/>
    <property type="evidence" value="ECO:0007669"/>
    <property type="project" value="UniProtKB-KW"/>
</dbReference>
<evidence type="ECO:0000313" key="7">
    <source>
        <dbReference type="EMBL" id="AHY46402.1"/>
    </source>
</evidence>
<dbReference type="eggNOG" id="COG0491">
    <property type="taxonomic scope" value="Bacteria"/>
</dbReference>
<evidence type="ECO:0000259" key="6">
    <source>
        <dbReference type="SMART" id="SM00849"/>
    </source>
</evidence>
<name>A0A023X1Q3_RUBRA</name>
<dbReference type="Gene3D" id="3.60.15.10">
    <property type="entry name" value="Ribonuclease Z/Hydroxyacylglutathione hydrolase-like"/>
    <property type="match status" value="1"/>
</dbReference>
<organism evidence="7 9">
    <name type="scientific">Rubrobacter radiotolerans</name>
    <name type="common">Arthrobacter radiotolerans</name>
    <dbReference type="NCBI Taxonomy" id="42256"/>
    <lineage>
        <taxon>Bacteria</taxon>
        <taxon>Bacillati</taxon>
        <taxon>Actinomycetota</taxon>
        <taxon>Rubrobacteria</taxon>
        <taxon>Rubrobacterales</taxon>
        <taxon>Rubrobacteraceae</taxon>
        <taxon>Rubrobacter</taxon>
    </lineage>
</organism>
<dbReference type="SMART" id="SM00849">
    <property type="entry name" value="Lactamase_B"/>
    <property type="match status" value="1"/>
</dbReference>
<evidence type="ECO:0000313" key="9">
    <source>
        <dbReference type="Proteomes" id="UP000025229"/>
    </source>
</evidence>
<dbReference type="GO" id="GO:0046872">
    <property type="term" value="F:metal ion binding"/>
    <property type="evidence" value="ECO:0007669"/>
    <property type="project" value="UniProtKB-KW"/>
</dbReference>
<dbReference type="CDD" id="cd06262">
    <property type="entry name" value="metallo-hydrolase-like_MBL-fold"/>
    <property type="match status" value="1"/>
</dbReference>
<dbReference type="KEGG" id="rrd:RradSPS_1119"/>
<dbReference type="InterPro" id="IPR036866">
    <property type="entry name" value="RibonucZ/Hydroxyglut_hydro"/>
</dbReference>
<keyword evidence="4" id="KW-0862">Zinc</keyword>
<keyword evidence="2" id="KW-0479">Metal-binding</keyword>
<evidence type="ECO:0000256" key="3">
    <source>
        <dbReference type="ARBA" id="ARBA00022801"/>
    </source>
</evidence>
<keyword evidence="9" id="KW-1185">Reference proteome</keyword>
<keyword evidence="3 7" id="KW-0378">Hydrolase</keyword>
<comment type="cofactor">
    <cofactor evidence="1">
        <name>Zn(2+)</name>
        <dbReference type="ChEBI" id="CHEBI:29105"/>
    </cofactor>
</comment>
<dbReference type="PANTHER" id="PTHR46233">
    <property type="entry name" value="HYDROXYACYLGLUTATHIONE HYDROLASE GLOC"/>
    <property type="match status" value="1"/>
</dbReference>
<dbReference type="Pfam" id="PF00753">
    <property type="entry name" value="Lactamase_B"/>
    <property type="match status" value="1"/>
</dbReference>
<dbReference type="SUPFAM" id="SSF56281">
    <property type="entry name" value="Metallo-hydrolase/oxidoreductase"/>
    <property type="match status" value="1"/>
</dbReference>
<dbReference type="RefSeq" id="WP_038681265.1">
    <property type="nucleotide sequence ID" value="NZ_CP007514.1"/>
</dbReference>
<dbReference type="EMBL" id="CP007514">
    <property type="protein sequence ID" value="AHY46402.1"/>
    <property type="molecule type" value="Genomic_DNA"/>
</dbReference>
<dbReference type="Proteomes" id="UP001281130">
    <property type="component" value="Unassembled WGS sequence"/>
</dbReference>
<evidence type="ECO:0000256" key="1">
    <source>
        <dbReference type="ARBA" id="ARBA00001947"/>
    </source>
</evidence>
<dbReference type="STRING" id="42256.RradSPS_1119"/>
<reference evidence="7 9" key="1">
    <citation type="submission" date="2014-03" db="EMBL/GenBank/DDBJ databases">
        <title>Complete genome sequence of the Radio-Resistant Rubrobacter radiotolerans RSPS-4.</title>
        <authorList>
            <person name="Egas C.C."/>
            <person name="Barroso C.C."/>
            <person name="Froufe H.J.C."/>
            <person name="Pacheco J.J."/>
            <person name="Albuquerque L.L."/>
            <person name="da Costa M.M.S."/>
        </authorList>
    </citation>
    <scope>NUCLEOTIDE SEQUENCE [LARGE SCALE GENOMIC DNA]</scope>
    <source>
        <strain evidence="7 9">RSPS-4</strain>
    </source>
</reference>
<evidence type="ECO:0000256" key="2">
    <source>
        <dbReference type="ARBA" id="ARBA00022723"/>
    </source>
</evidence>